<dbReference type="EMBL" id="PYAV01000002">
    <property type="protein sequence ID" value="PSL50996.1"/>
    <property type="molecule type" value="Genomic_DNA"/>
</dbReference>
<sequence>MFTRRAEQKPQLITAGNPKSLTLMFTFHKEYSEARSCAKTWMNDHLQHRVYAGFPNSSQQSDLGLHWAREEQAVFEAEKLFHTFQTPVKTTPEHVLLSGAGQGGSLAIRLALTGQLFSPSTFFVWEPALTNLPQWETLLKHADKDVQGWLIASHMSASTTQHEAFIDMCEYFDVDCRYIIRQSPPSQLPTDFHALINEALTF</sequence>
<reference evidence="1 2" key="1">
    <citation type="submission" date="2018-03" db="EMBL/GenBank/DDBJ databases">
        <title>Genomic Encyclopedia of Type Strains, Phase III (KMG-III): the genomes of soil and plant-associated and newly described type strains.</title>
        <authorList>
            <person name="Whitman W."/>
        </authorList>
    </citation>
    <scope>NUCLEOTIDE SEQUENCE [LARGE SCALE GENOMIC DNA]</scope>
    <source>
        <strain evidence="1 2">CGMCC 1.07653</strain>
    </source>
</reference>
<proteinExistence type="predicted"/>
<dbReference type="Proteomes" id="UP000242310">
    <property type="component" value="Unassembled WGS sequence"/>
</dbReference>
<evidence type="ECO:0000313" key="1">
    <source>
        <dbReference type="EMBL" id="PSL50996.1"/>
    </source>
</evidence>
<dbReference type="AlphaFoldDB" id="A0A2P8HXM8"/>
<dbReference type="RefSeq" id="WP_106587708.1">
    <property type="nucleotide sequence ID" value="NZ_PYAV01000002.1"/>
</dbReference>
<evidence type="ECO:0008006" key="3">
    <source>
        <dbReference type="Google" id="ProtNLM"/>
    </source>
</evidence>
<gene>
    <name evidence="1" type="ORF">B0H94_102273</name>
</gene>
<accession>A0A2P8HXM8</accession>
<comment type="caution">
    <text evidence="1">The sequence shown here is derived from an EMBL/GenBank/DDBJ whole genome shotgun (WGS) entry which is preliminary data.</text>
</comment>
<evidence type="ECO:0000313" key="2">
    <source>
        <dbReference type="Proteomes" id="UP000242310"/>
    </source>
</evidence>
<protein>
    <recommendedName>
        <fullName evidence="3">Esterase</fullName>
    </recommendedName>
</protein>
<dbReference type="OrthoDB" id="2832922at2"/>
<keyword evidence="2" id="KW-1185">Reference proteome</keyword>
<name>A0A2P8HXM8_9BACI</name>
<organism evidence="1 2">
    <name type="scientific">Salsuginibacillus halophilus</name>
    <dbReference type="NCBI Taxonomy" id="517424"/>
    <lineage>
        <taxon>Bacteria</taxon>
        <taxon>Bacillati</taxon>
        <taxon>Bacillota</taxon>
        <taxon>Bacilli</taxon>
        <taxon>Bacillales</taxon>
        <taxon>Bacillaceae</taxon>
        <taxon>Salsuginibacillus</taxon>
    </lineage>
</organism>